<dbReference type="KEGG" id="samy:DB32_006911"/>
<dbReference type="RefSeq" id="WP_157069705.1">
    <property type="nucleotide sequence ID" value="NZ_CP011125.1"/>
</dbReference>
<evidence type="ECO:0008006" key="4">
    <source>
        <dbReference type="Google" id="ProtNLM"/>
    </source>
</evidence>
<dbReference type="EMBL" id="CP011125">
    <property type="protein sequence ID" value="AKF09762.1"/>
    <property type="molecule type" value="Genomic_DNA"/>
</dbReference>
<evidence type="ECO:0000256" key="1">
    <source>
        <dbReference type="SAM" id="MobiDB-lite"/>
    </source>
</evidence>
<sequence>MEIRIVLTALAIASLTACGSETPRDDTPDAGSPPDGGGAAPAYAVTTTVFDETTAATYVTVLGSLDAQQVDLSTAREFAGWSSVAAHDAVLFVGHGERPEVERYALGADGTLGDAEQTVSFAAHGLSSASLSFNTIVDATMAHMALEQTSRVLWDPTAMEIVGSVDTPEVAPERDGMAVTAANFQGRVVREDGVFQPYFWHDADWYAFHQQSQIAIYARDGSLDALLDVPCPALQIATEDEQGNLYFSGMVDTIAYDLVEEASTLERCVARIDAGEHAIAEGWPRRFEELTEGRPAGVFHYLADGIGILTVYHVENADPSSPTFLDDWYAANWGLWLVDLEAWSAEPIEAWPLGSSNIFFSRLEGRLFVHSVEADFSSTTIREISVDGTLTERLTVPGYAAYPLLRLR</sequence>
<feature type="region of interest" description="Disordered" evidence="1">
    <location>
        <begin position="19"/>
        <end position="38"/>
    </location>
</feature>
<dbReference type="Proteomes" id="UP000034883">
    <property type="component" value="Chromosome"/>
</dbReference>
<gene>
    <name evidence="2" type="ORF">DB32_006911</name>
</gene>
<dbReference type="PROSITE" id="PS51257">
    <property type="entry name" value="PROKAR_LIPOPROTEIN"/>
    <property type="match status" value="1"/>
</dbReference>
<proteinExistence type="predicted"/>
<evidence type="ECO:0000313" key="2">
    <source>
        <dbReference type="EMBL" id="AKF09762.1"/>
    </source>
</evidence>
<dbReference type="OrthoDB" id="5379593at2"/>
<keyword evidence="3" id="KW-1185">Reference proteome</keyword>
<accession>A0A0F6W7X1</accession>
<dbReference type="STRING" id="927083.DB32_006911"/>
<reference evidence="2 3" key="1">
    <citation type="submission" date="2015-03" db="EMBL/GenBank/DDBJ databases">
        <title>Genome assembly of Sandaracinus amylolyticus DSM 53668.</title>
        <authorList>
            <person name="Sharma G."/>
            <person name="Subramanian S."/>
        </authorList>
    </citation>
    <scope>NUCLEOTIDE SEQUENCE [LARGE SCALE GENOMIC DNA]</scope>
    <source>
        <strain evidence="2 3">DSM 53668</strain>
    </source>
</reference>
<protein>
    <recommendedName>
        <fullName evidence="4">MxcI</fullName>
    </recommendedName>
</protein>
<organism evidence="2 3">
    <name type="scientific">Sandaracinus amylolyticus</name>
    <dbReference type="NCBI Taxonomy" id="927083"/>
    <lineage>
        <taxon>Bacteria</taxon>
        <taxon>Pseudomonadati</taxon>
        <taxon>Myxococcota</taxon>
        <taxon>Polyangia</taxon>
        <taxon>Polyangiales</taxon>
        <taxon>Sandaracinaceae</taxon>
        <taxon>Sandaracinus</taxon>
    </lineage>
</organism>
<dbReference type="AlphaFoldDB" id="A0A0F6W7X1"/>
<evidence type="ECO:0000313" key="3">
    <source>
        <dbReference type="Proteomes" id="UP000034883"/>
    </source>
</evidence>
<name>A0A0F6W7X1_9BACT</name>